<evidence type="ECO:0000313" key="3">
    <source>
        <dbReference type="Proteomes" id="UP000297540"/>
    </source>
</evidence>
<protein>
    <submittedName>
        <fullName evidence="2">Type II toxin-antitoxin system RelE/ParE family toxin</fullName>
    </submittedName>
</protein>
<keyword evidence="3" id="KW-1185">Reference proteome</keyword>
<reference evidence="2 3" key="1">
    <citation type="journal article" date="2017" name="Int. J. Syst. Evol. Microbiol.">
        <title>Mucilaginibacterpsychrotolerans sp. nov., isolated from peatlands.</title>
        <authorList>
            <person name="Deng Y."/>
            <person name="Shen L."/>
            <person name="Xu B."/>
            <person name="Liu Y."/>
            <person name="Gu Z."/>
            <person name="Liu H."/>
            <person name="Zhou Y."/>
        </authorList>
    </citation>
    <scope>NUCLEOTIDE SEQUENCE [LARGE SCALE GENOMIC DNA]</scope>
    <source>
        <strain evidence="2 3">NH7-4</strain>
    </source>
</reference>
<evidence type="ECO:0000256" key="1">
    <source>
        <dbReference type="ARBA" id="ARBA00022649"/>
    </source>
</evidence>
<dbReference type="EMBL" id="SOZE01000038">
    <property type="protein sequence ID" value="TFF33814.1"/>
    <property type="molecule type" value="Genomic_DNA"/>
</dbReference>
<dbReference type="OrthoDB" id="1098070at2"/>
<comment type="caution">
    <text evidence="2">The sequence shown here is derived from an EMBL/GenBank/DDBJ whole genome shotgun (WGS) entry which is preliminary data.</text>
</comment>
<evidence type="ECO:0000313" key="2">
    <source>
        <dbReference type="EMBL" id="TFF33814.1"/>
    </source>
</evidence>
<organism evidence="2 3">
    <name type="scientific">Mucilaginibacter psychrotolerans</name>
    <dbReference type="NCBI Taxonomy" id="1524096"/>
    <lineage>
        <taxon>Bacteria</taxon>
        <taxon>Pseudomonadati</taxon>
        <taxon>Bacteroidota</taxon>
        <taxon>Sphingobacteriia</taxon>
        <taxon>Sphingobacteriales</taxon>
        <taxon>Sphingobacteriaceae</taxon>
        <taxon>Mucilaginibacter</taxon>
    </lineage>
</organism>
<dbReference type="Proteomes" id="UP000297540">
    <property type="component" value="Unassembled WGS sequence"/>
</dbReference>
<dbReference type="AlphaFoldDB" id="A0A4Y8S5Y5"/>
<name>A0A4Y8S5Y5_9SPHI</name>
<dbReference type="Gene3D" id="3.30.2310.20">
    <property type="entry name" value="RelE-like"/>
    <property type="match status" value="1"/>
</dbReference>
<dbReference type="InterPro" id="IPR035093">
    <property type="entry name" value="RelE/ParE_toxin_dom_sf"/>
</dbReference>
<proteinExistence type="predicted"/>
<dbReference type="Pfam" id="PF05016">
    <property type="entry name" value="ParE_toxin"/>
    <property type="match status" value="1"/>
</dbReference>
<sequence length="94" mass="11255">MLDVIFSDEAEDTFYSIGQQIAERFSVREEREFRRRVYEVVGKISEFPYIFKAVDGNVNLRKAFIHRNCSMFYDVGETSIEILFFWDNRQDPIL</sequence>
<dbReference type="InterPro" id="IPR007712">
    <property type="entry name" value="RelE/ParE_toxin"/>
</dbReference>
<accession>A0A4Y8S5Y5</accession>
<keyword evidence="1" id="KW-1277">Toxin-antitoxin system</keyword>
<gene>
    <name evidence="2" type="ORF">E2R66_24085</name>
</gene>
<dbReference type="RefSeq" id="WP_133235790.1">
    <property type="nucleotide sequence ID" value="NZ_SOZE01000038.1"/>
</dbReference>